<dbReference type="RefSeq" id="WP_208631732.1">
    <property type="nucleotide sequence ID" value="NZ_CP059319.1"/>
</dbReference>
<protein>
    <submittedName>
        <fullName evidence="2">Uncharacterized protein</fullName>
    </submittedName>
</protein>
<reference evidence="2" key="1">
    <citation type="submission" date="2020-07" db="EMBL/GenBank/DDBJ databases">
        <authorList>
            <person name="Camacho E."/>
        </authorList>
    </citation>
    <scope>NUCLEOTIDE SEQUENCE</scope>
    <source>
        <strain evidence="2">MPO218</strain>
    </source>
</reference>
<evidence type="ECO:0000313" key="3">
    <source>
        <dbReference type="Proteomes" id="UP000664914"/>
    </source>
</evidence>
<evidence type="ECO:0000313" key="2">
    <source>
        <dbReference type="EMBL" id="QTH19770.1"/>
    </source>
</evidence>
<proteinExistence type="predicted"/>
<name>A0A975HBU6_9SPHN</name>
<gene>
    <name evidence="2" type="ORF">HRJ34_15490</name>
</gene>
<sequence>MTGGSQQLRIYRRARRDGHDIGTAARMAAISVGEAELIDKDDAREPPPPESFELIYQTPAGAVPVDKDGEQIAATGGHHPTPALAGPASTTSEEPAMARRKKQTGTVNGEVPKPDFEMAVKIYREDIRPAQGTVGEAAQEMSTAYKAIKKQAHIQPQAARLAFRLDAMEESKRDDYLRCFRGLLKELKIFMPSDLVDAAQGNGDAGGEVIPIGERRPPQLATVPRDDSDLAGGGDAPTASADDVEAWVVFDPDANLYIDPTGKDWAAFADCGRFTRTRAQEIIDSFGEDADGLQIVDSAGPLPGPMVSEAAE</sequence>
<feature type="region of interest" description="Disordered" evidence="1">
    <location>
        <begin position="59"/>
        <end position="112"/>
    </location>
</feature>
<accession>A0A975HBU6</accession>
<organism evidence="2 3">
    <name type="scientific">Rhizorhabdus wittichii</name>
    <dbReference type="NCBI Taxonomy" id="160791"/>
    <lineage>
        <taxon>Bacteria</taxon>
        <taxon>Pseudomonadati</taxon>
        <taxon>Pseudomonadota</taxon>
        <taxon>Alphaproteobacteria</taxon>
        <taxon>Sphingomonadales</taxon>
        <taxon>Sphingomonadaceae</taxon>
        <taxon>Rhizorhabdus</taxon>
    </lineage>
</organism>
<dbReference type="AlphaFoldDB" id="A0A975HBU6"/>
<dbReference type="Proteomes" id="UP000664914">
    <property type="component" value="Chromosome"/>
</dbReference>
<evidence type="ECO:0000256" key="1">
    <source>
        <dbReference type="SAM" id="MobiDB-lite"/>
    </source>
</evidence>
<feature type="region of interest" description="Disordered" evidence="1">
    <location>
        <begin position="209"/>
        <end position="239"/>
    </location>
</feature>
<dbReference type="EMBL" id="CP059319">
    <property type="protein sequence ID" value="QTH19770.1"/>
    <property type="molecule type" value="Genomic_DNA"/>
</dbReference>
<reference evidence="2" key="2">
    <citation type="submission" date="2021-04" db="EMBL/GenBank/DDBJ databases">
        <title>Isolation and genomic analysis of the ibuprofen-degrading bacterium Sphingomonas strain MPO218.</title>
        <authorList>
            <person name="Aulestia M."/>
            <person name="Flores A."/>
            <person name="Mangas E.L."/>
            <person name="Perez-Pulido A.J."/>
            <person name="Santero E."/>
            <person name="Camacho E.M."/>
        </authorList>
    </citation>
    <scope>NUCLEOTIDE SEQUENCE</scope>
    <source>
        <strain evidence="2">MPO218</strain>
    </source>
</reference>